<dbReference type="OrthoDB" id="9766758at2"/>
<evidence type="ECO:0000313" key="6">
    <source>
        <dbReference type="Proteomes" id="UP000000269"/>
    </source>
</evidence>
<dbReference type="Gene3D" id="3.40.190.10">
    <property type="entry name" value="Periplasmic binding protein-like II"/>
    <property type="match status" value="1"/>
</dbReference>
<proteinExistence type="inferred from homology"/>
<dbReference type="eggNOG" id="COG2182">
    <property type="taxonomic scope" value="Bacteria"/>
</dbReference>
<gene>
    <name evidence="5" type="ordered locus">Clos_0572</name>
</gene>
<comment type="similarity">
    <text evidence="1">Belongs to the bacterial solute-binding protein 1 family.</text>
</comment>
<dbReference type="RefSeq" id="WP_012158448.1">
    <property type="nucleotide sequence ID" value="NC_009922.1"/>
</dbReference>
<dbReference type="HOGENOM" id="CLU_031285_10_1_9"/>
<keyword evidence="4" id="KW-0472">Membrane</keyword>
<dbReference type="SUPFAM" id="SSF53850">
    <property type="entry name" value="Periplasmic binding protein-like II"/>
    <property type="match status" value="1"/>
</dbReference>
<feature type="transmembrane region" description="Helical" evidence="4">
    <location>
        <begin position="9"/>
        <end position="29"/>
    </location>
</feature>
<organism evidence="5 6">
    <name type="scientific">Alkaliphilus oremlandii (strain OhILAs)</name>
    <name type="common">Clostridium oremlandii (strain OhILAs)</name>
    <dbReference type="NCBI Taxonomy" id="350688"/>
    <lineage>
        <taxon>Bacteria</taxon>
        <taxon>Bacillati</taxon>
        <taxon>Bacillota</taxon>
        <taxon>Clostridia</taxon>
        <taxon>Peptostreptococcales</taxon>
        <taxon>Natronincolaceae</taxon>
        <taxon>Alkaliphilus</taxon>
    </lineage>
</organism>
<keyword evidence="2" id="KW-0813">Transport</keyword>
<dbReference type="KEGG" id="aoe:Clos_0572"/>
<dbReference type="PANTHER" id="PTHR30061">
    <property type="entry name" value="MALTOSE-BINDING PERIPLASMIC PROTEIN"/>
    <property type="match status" value="1"/>
</dbReference>
<dbReference type="GO" id="GO:1901982">
    <property type="term" value="F:maltose binding"/>
    <property type="evidence" value="ECO:0007669"/>
    <property type="project" value="TreeGrafter"/>
</dbReference>
<dbReference type="Proteomes" id="UP000000269">
    <property type="component" value="Chromosome"/>
</dbReference>
<dbReference type="PANTHER" id="PTHR30061:SF50">
    <property type="entry name" value="MALTOSE_MALTODEXTRIN-BINDING PERIPLASMIC PROTEIN"/>
    <property type="match status" value="1"/>
</dbReference>
<keyword evidence="4" id="KW-0812">Transmembrane</keyword>
<dbReference type="STRING" id="350688.Clos_0572"/>
<reference evidence="6" key="1">
    <citation type="submission" date="2007-10" db="EMBL/GenBank/DDBJ databases">
        <title>Complete genome of Alkaliphilus oremlandii OhILAs.</title>
        <authorList>
            <person name="Copeland A."/>
            <person name="Lucas S."/>
            <person name="Lapidus A."/>
            <person name="Barry K."/>
            <person name="Detter J.C."/>
            <person name="Glavina del Rio T."/>
            <person name="Hammon N."/>
            <person name="Israni S."/>
            <person name="Dalin E."/>
            <person name="Tice H."/>
            <person name="Pitluck S."/>
            <person name="Chain P."/>
            <person name="Malfatti S."/>
            <person name="Shin M."/>
            <person name="Vergez L."/>
            <person name="Schmutz J."/>
            <person name="Larimer F."/>
            <person name="Land M."/>
            <person name="Hauser L."/>
            <person name="Kyrpides N."/>
            <person name="Mikhailova N."/>
            <person name="Stolz J.F."/>
            <person name="Dawson A."/>
            <person name="Fisher E."/>
            <person name="Crable B."/>
            <person name="Perera E."/>
            <person name="Lisak J."/>
            <person name="Ranganathan M."/>
            <person name="Basu P."/>
            <person name="Richardson P."/>
        </authorList>
    </citation>
    <scope>NUCLEOTIDE SEQUENCE [LARGE SCALE GENOMIC DNA]</scope>
    <source>
        <strain evidence="6">OhILAs</strain>
    </source>
</reference>
<evidence type="ECO:0000256" key="3">
    <source>
        <dbReference type="ARBA" id="ARBA00022729"/>
    </source>
</evidence>
<evidence type="ECO:0000256" key="2">
    <source>
        <dbReference type="ARBA" id="ARBA00022448"/>
    </source>
</evidence>
<name>A8MLW7_ALKOO</name>
<dbReference type="GO" id="GO:0055052">
    <property type="term" value="C:ATP-binding cassette (ABC) transporter complex, substrate-binding subunit-containing"/>
    <property type="evidence" value="ECO:0007669"/>
    <property type="project" value="TreeGrafter"/>
</dbReference>
<dbReference type="GO" id="GO:0042956">
    <property type="term" value="P:maltodextrin transmembrane transport"/>
    <property type="evidence" value="ECO:0007669"/>
    <property type="project" value="TreeGrafter"/>
</dbReference>
<keyword evidence="6" id="KW-1185">Reference proteome</keyword>
<evidence type="ECO:0000313" key="5">
    <source>
        <dbReference type="EMBL" id="ABW18134.1"/>
    </source>
</evidence>
<dbReference type="EMBL" id="CP000853">
    <property type="protein sequence ID" value="ABW18134.1"/>
    <property type="molecule type" value="Genomic_DNA"/>
</dbReference>
<accession>A8MLW7</accession>
<evidence type="ECO:0000256" key="4">
    <source>
        <dbReference type="SAM" id="Phobius"/>
    </source>
</evidence>
<dbReference type="InterPro" id="IPR006059">
    <property type="entry name" value="SBP"/>
</dbReference>
<sequence>MKKREYKVFHIFLCLFLVVFIVLGPYYLINYRPNSVDYSKKNKAQEPGWQGIITLWDYPRLDKKTGTNFGWMYEKIRAFEKANPGVYIKFTPLSWEKGPIKINTAAKLGGLPDIVPIGNDYGLMNRGVLEELNPYLTGDEIQDFRENALKAVTYQNKIYGIPWMMTTYTMVLNLDLFNERGVEPPVDGQWTYEEFVSKMESLTFDSKGNNKIDRYGFNSFIEPGYYNTWGILLSDGAKVFNEKMQYSFNDDKALSGLTKLMDLKLKYGITHPDFGTNNSNQSWTNFYKDQNIAVYPVGTWALNVLDNLQKEGTGLNYGIAGFPKGNLGKSITLNNTVGSYGMVNQESEEKKQVIISFLKFLIKEEYQKDLIRLGVFPARKSIGNIYTDDTNMTMIYEELQNANIVFNHPYWKEIDEILQREIQQGVLGNKSPEQVLKDAEEKIHILLNRIEN</sequence>
<protein>
    <submittedName>
        <fullName evidence="5">Extracellular solute-binding protein family 1</fullName>
    </submittedName>
</protein>
<dbReference type="Pfam" id="PF01547">
    <property type="entry name" value="SBP_bac_1"/>
    <property type="match status" value="1"/>
</dbReference>
<dbReference type="GO" id="GO:0015768">
    <property type="term" value="P:maltose transport"/>
    <property type="evidence" value="ECO:0007669"/>
    <property type="project" value="TreeGrafter"/>
</dbReference>
<evidence type="ECO:0000256" key="1">
    <source>
        <dbReference type="ARBA" id="ARBA00008520"/>
    </source>
</evidence>
<keyword evidence="3" id="KW-0732">Signal</keyword>
<keyword evidence="4" id="KW-1133">Transmembrane helix</keyword>
<dbReference type="AlphaFoldDB" id="A8MLW7"/>